<dbReference type="GO" id="GO:0007156">
    <property type="term" value="P:homophilic cell adhesion via plasma membrane adhesion molecules"/>
    <property type="evidence" value="ECO:0007669"/>
    <property type="project" value="InterPro"/>
</dbReference>
<sequence length="1373" mass="150636">MLLLLFFLHLPSCSAHQPSTPYAEQSLHVQLVEECPLGSPVLRLPPLPPSFSPWHLSASPHSQLVPFNVSSGTLLVAGRIDRESLPVDANNGKCLLHFVFVSRAIGSSQLASSTSRPTTLAASSSSLNASTKPSPSFRLLRLTVEVLDVNDNAPTFGADPLTLSISESASPGSRFSLGRARDADAGDNGTIGGCELLLLPVGASLTENEDISALFRAERGPAGDFVLELQDGQLDRERAAQLHGQMKVWDIGTPRMEAIVELYIRLLDANDNAPCFERALYTVTFDSNYKMSSDKVSVGKVSATDADEGVNGRVRYELSERTGAIEVDERTGELFINRRRPESVCPPKGNCTFVVNAIDGGMPPLSAKATVVVQFAKSVGTEVASNETGEKKRPGRRDDRPQGGIRIKNLPSGLPFASLNANTPNGTVVSVVTMENVGEEETIDFGFKGSEGLFRLEQIRNGLALLRLNGTVENVGNGRPWTVEIAGKRSDGRQIGPSEKVQIFLRHASDGPAPLPLPALQTVRLPEDLPVGSLIARLNASSSAPSSPYSPTFTFRLASPEWEELIEVHPVAGLLRLRQRLPPLREGEAMRQLTVKVELARDPPAPSAEENAAQAEVLIEVFDVNDHFPLIAGCPPKSLPCVLSVHLLEDQPLWTPFLTVNATDPDSGPNALLSFALRPFGADLNSVSLFAIDVQRGNISLSRSFDFEQWQEHRLWVEVKDGGTPSRKVKALLEVFVEDVNDKVPQFASPEATFLSLRLSQPAHSVLLSVLASDSDPDDRALGLRYSILERGSGTSPLGMFQMADGHLILAKSPAAIGLHANDHFMLQIGAMDCANHSAPSPLNVHVRIVSDLAKVPPKMVAILRPPLEEGNCWTEGDILKALAFPPGDDGPRVANLTLFRGEPSELIIRSKPISLCLRTSSSTTALSSSRSVSHFVLADLGLDGWTLIKIMRRPIPSDDLPRLIFLNAAPNITVTFPEMAIGTPLHRFRLKVIGSSSCQIRFRLEGDRWDGVLGLHPTEGLLWLARHVGWADSKDGTEVRAVAQLADGKAAAEQKFWLRIERKAFDEGAENFFHFPPSLTLFVPDEPPPRPGDLLANLARFSPLPYPCKLRFVLQMSENWWPNSSSNWAATELITLLPDGEIRLLKEPPFGLTIWEREVKAAQQPFGGPPIEERVVRMRLLIRRRSLRPAHFPLQCPDTPKTFRWPSNAPSGTLLGILEHNFAGGAEHIKRFQLLNLLELFIVDELNGKLRIRSTEVGTDRGRHLDLRYRISEVGRPAGKLVECSAKVELLEESVRGEEGIGQRRIVRRELSQREASKQLQAGMEIAEMEQFLQNETTLVMRDLLGSGQQFQVRLQFHLWDISKGLNVYSNI</sequence>
<evidence type="ECO:0000259" key="11">
    <source>
        <dbReference type="PROSITE" id="PS50268"/>
    </source>
</evidence>
<dbReference type="PRINTS" id="PR00205">
    <property type="entry name" value="CADHERIN"/>
</dbReference>
<dbReference type="PROSITE" id="PS00232">
    <property type="entry name" value="CADHERIN_1"/>
    <property type="match status" value="2"/>
</dbReference>
<keyword evidence="2" id="KW-0812">Transmembrane</keyword>
<proteinExistence type="predicted"/>
<comment type="subcellular location">
    <subcellularLocation>
        <location evidence="1">Membrane</location>
        <topology evidence="1">Single-pass membrane protein</topology>
    </subcellularLocation>
</comment>
<organism evidence="12 13">
    <name type="scientific">Globodera rostochiensis</name>
    <name type="common">Golden nematode worm</name>
    <name type="synonym">Heterodera rostochiensis</name>
    <dbReference type="NCBI Taxonomy" id="31243"/>
    <lineage>
        <taxon>Eukaryota</taxon>
        <taxon>Metazoa</taxon>
        <taxon>Ecdysozoa</taxon>
        <taxon>Nematoda</taxon>
        <taxon>Chromadorea</taxon>
        <taxon>Rhabditida</taxon>
        <taxon>Tylenchina</taxon>
        <taxon>Tylenchomorpha</taxon>
        <taxon>Tylenchoidea</taxon>
        <taxon>Heteroderidae</taxon>
        <taxon>Heteroderinae</taxon>
        <taxon>Globodera</taxon>
    </lineage>
</organism>
<dbReference type="InterPro" id="IPR020894">
    <property type="entry name" value="Cadherin_CS"/>
</dbReference>
<dbReference type="Pfam" id="PF00028">
    <property type="entry name" value="Cadherin"/>
    <property type="match status" value="2"/>
</dbReference>
<feature type="signal peptide" evidence="10">
    <location>
        <begin position="1"/>
        <end position="15"/>
    </location>
</feature>
<feature type="domain" description="Cadherin" evidence="11">
    <location>
        <begin position="157"/>
        <end position="276"/>
    </location>
</feature>
<evidence type="ECO:0000256" key="1">
    <source>
        <dbReference type="ARBA" id="ARBA00004167"/>
    </source>
</evidence>
<dbReference type="SUPFAM" id="SSF49313">
    <property type="entry name" value="Cadherin-like"/>
    <property type="match status" value="5"/>
</dbReference>
<feature type="domain" description="Cadherin" evidence="11">
    <location>
        <begin position="277"/>
        <end position="375"/>
    </location>
</feature>
<dbReference type="FunFam" id="2.60.40.60:FF:000092">
    <property type="entry name" value="Protocadherin 8"/>
    <property type="match status" value="1"/>
</dbReference>
<reference evidence="13" key="1">
    <citation type="submission" date="2022-11" db="UniProtKB">
        <authorList>
            <consortium name="WormBaseParasite"/>
        </authorList>
    </citation>
    <scope>IDENTIFICATION</scope>
</reference>
<dbReference type="InterPro" id="IPR015919">
    <property type="entry name" value="Cadherin-like_sf"/>
</dbReference>
<feature type="region of interest" description="Disordered" evidence="9">
    <location>
        <begin position="383"/>
        <end position="405"/>
    </location>
</feature>
<evidence type="ECO:0000256" key="2">
    <source>
        <dbReference type="ARBA" id="ARBA00022692"/>
    </source>
</evidence>
<dbReference type="SMART" id="SM00112">
    <property type="entry name" value="CA"/>
    <property type="match status" value="5"/>
</dbReference>
<evidence type="ECO:0000256" key="6">
    <source>
        <dbReference type="ARBA" id="ARBA00023136"/>
    </source>
</evidence>
<evidence type="ECO:0000256" key="7">
    <source>
        <dbReference type="ARBA" id="ARBA00023180"/>
    </source>
</evidence>
<dbReference type="PANTHER" id="PTHR24028">
    <property type="entry name" value="CADHERIN-87A"/>
    <property type="match status" value="1"/>
</dbReference>
<keyword evidence="12" id="KW-1185">Reference proteome</keyword>
<evidence type="ECO:0000256" key="10">
    <source>
        <dbReference type="SAM" id="SignalP"/>
    </source>
</evidence>
<evidence type="ECO:0000256" key="8">
    <source>
        <dbReference type="PROSITE-ProRule" id="PRU00043"/>
    </source>
</evidence>
<dbReference type="CDD" id="cd11304">
    <property type="entry name" value="Cadherin_repeat"/>
    <property type="match status" value="4"/>
</dbReference>
<evidence type="ECO:0000256" key="5">
    <source>
        <dbReference type="ARBA" id="ARBA00022989"/>
    </source>
</evidence>
<keyword evidence="10" id="KW-0732">Signal</keyword>
<feature type="domain" description="Cadherin" evidence="11">
    <location>
        <begin position="517"/>
        <end position="631"/>
    </location>
</feature>
<evidence type="ECO:0000256" key="4">
    <source>
        <dbReference type="ARBA" id="ARBA00022837"/>
    </source>
</evidence>
<dbReference type="GO" id="GO:0005886">
    <property type="term" value="C:plasma membrane"/>
    <property type="evidence" value="ECO:0007669"/>
    <property type="project" value="InterPro"/>
</dbReference>
<evidence type="ECO:0000313" key="13">
    <source>
        <dbReference type="WBParaSite" id="Gr19_v10_g15799.t1"/>
    </source>
</evidence>
<evidence type="ECO:0000256" key="3">
    <source>
        <dbReference type="ARBA" id="ARBA00022737"/>
    </source>
</evidence>
<feature type="domain" description="Cadherin" evidence="11">
    <location>
        <begin position="67"/>
        <end position="156"/>
    </location>
</feature>
<feature type="domain" description="Cadherin" evidence="11">
    <location>
        <begin position="749"/>
        <end position="860"/>
    </location>
</feature>
<keyword evidence="7" id="KW-0325">Glycoprotein</keyword>
<keyword evidence="3" id="KW-0677">Repeat</keyword>
<dbReference type="Gene3D" id="2.60.40.60">
    <property type="entry name" value="Cadherins"/>
    <property type="match status" value="6"/>
</dbReference>
<keyword evidence="6" id="KW-0472">Membrane</keyword>
<dbReference type="Proteomes" id="UP000887572">
    <property type="component" value="Unplaced"/>
</dbReference>
<feature type="domain" description="Cadherin" evidence="11">
    <location>
        <begin position="639"/>
        <end position="747"/>
    </location>
</feature>
<dbReference type="InterPro" id="IPR050174">
    <property type="entry name" value="Protocadherin/Cadherin-CA"/>
</dbReference>
<keyword evidence="4 8" id="KW-0106">Calcium</keyword>
<dbReference type="PROSITE" id="PS50268">
    <property type="entry name" value="CADHERIN_2"/>
    <property type="match status" value="6"/>
</dbReference>
<accession>A0A914HCC1</accession>
<evidence type="ECO:0000313" key="12">
    <source>
        <dbReference type="Proteomes" id="UP000887572"/>
    </source>
</evidence>
<feature type="chain" id="PRO_5037548168" evidence="10">
    <location>
        <begin position="16"/>
        <end position="1373"/>
    </location>
</feature>
<dbReference type="PANTHER" id="PTHR24028:SF328">
    <property type="entry name" value="CADHERIN-3"/>
    <property type="match status" value="1"/>
</dbReference>
<name>A0A914HCC1_GLORO</name>
<dbReference type="WBParaSite" id="Gr19_v10_g15799.t1">
    <property type="protein sequence ID" value="Gr19_v10_g15799.t1"/>
    <property type="gene ID" value="Gr19_v10_g15799"/>
</dbReference>
<dbReference type="InterPro" id="IPR002126">
    <property type="entry name" value="Cadherin-like_dom"/>
</dbReference>
<evidence type="ECO:0000256" key="9">
    <source>
        <dbReference type="SAM" id="MobiDB-lite"/>
    </source>
</evidence>
<dbReference type="GO" id="GO:0005509">
    <property type="term" value="F:calcium ion binding"/>
    <property type="evidence" value="ECO:0007669"/>
    <property type="project" value="UniProtKB-UniRule"/>
</dbReference>
<feature type="compositionally biased region" description="Basic and acidic residues" evidence="9">
    <location>
        <begin position="388"/>
        <end position="401"/>
    </location>
</feature>
<keyword evidence="5" id="KW-1133">Transmembrane helix</keyword>
<protein>
    <submittedName>
        <fullName evidence="13">Cadherin domain-containing protein</fullName>
    </submittedName>
</protein>